<dbReference type="InterPro" id="IPR056413">
    <property type="entry name" value="TPR_CcmH_CycH"/>
</dbReference>
<dbReference type="InterPro" id="IPR051263">
    <property type="entry name" value="C-type_cytochrome_biogenesis"/>
</dbReference>
<keyword evidence="1" id="KW-0677">Repeat</keyword>
<evidence type="ECO:0000256" key="5">
    <source>
        <dbReference type="SAM" id="Phobius"/>
    </source>
</evidence>
<keyword evidence="5" id="KW-0812">Transmembrane</keyword>
<keyword evidence="5" id="KW-1133">Transmembrane helix</keyword>
<comment type="caution">
    <text evidence="8">The sequence shown here is derived from an EMBL/GenBank/DDBJ whole genome shotgun (WGS) entry which is preliminary data.</text>
</comment>
<accession>A0A921TE47</accession>
<evidence type="ECO:0000256" key="4">
    <source>
        <dbReference type="PROSITE-ProRule" id="PRU00339"/>
    </source>
</evidence>
<dbReference type="Pfam" id="PF23914">
    <property type="entry name" value="TPR_CcmH_CycH"/>
    <property type="match status" value="1"/>
</dbReference>
<feature type="domain" description="Cytochrome c-type biogenesis protein H Ig-like" evidence="6">
    <location>
        <begin position="227"/>
        <end position="334"/>
    </location>
</feature>
<gene>
    <name evidence="8" type="ORF">CR938_06680</name>
</gene>
<dbReference type="RefSeq" id="WP_246190997.1">
    <property type="nucleotide sequence ID" value="NZ_PDWK01000025.1"/>
</dbReference>
<dbReference type="Proteomes" id="UP000717981">
    <property type="component" value="Unassembled WGS sequence"/>
</dbReference>
<organism evidence="8 9">
    <name type="scientific">Pseudoxanthomonas taiwanensis</name>
    <dbReference type="NCBI Taxonomy" id="176598"/>
    <lineage>
        <taxon>Bacteria</taxon>
        <taxon>Pseudomonadati</taxon>
        <taxon>Pseudomonadota</taxon>
        <taxon>Gammaproteobacteria</taxon>
        <taxon>Lysobacterales</taxon>
        <taxon>Lysobacteraceae</taxon>
        <taxon>Pseudoxanthomonas</taxon>
    </lineage>
</organism>
<evidence type="ECO:0000313" key="8">
    <source>
        <dbReference type="EMBL" id="KAF1689204.1"/>
    </source>
</evidence>
<dbReference type="Gene3D" id="1.25.40.10">
    <property type="entry name" value="Tetratricopeptide repeat domain"/>
    <property type="match status" value="1"/>
</dbReference>
<dbReference type="SUPFAM" id="SSF48452">
    <property type="entry name" value="TPR-like"/>
    <property type="match status" value="1"/>
</dbReference>
<protein>
    <submittedName>
        <fullName evidence="8">Cytochrome C biogenesis protein</fullName>
    </submittedName>
</protein>
<dbReference type="InterPro" id="IPR019734">
    <property type="entry name" value="TPR_rpt"/>
</dbReference>
<dbReference type="Pfam" id="PF23892">
    <property type="entry name" value="Ig_CycH"/>
    <property type="match status" value="1"/>
</dbReference>
<feature type="transmembrane region" description="Helical" evidence="5">
    <location>
        <begin position="6"/>
        <end position="28"/>
    </location>
</feature>
<dbReference type="AlphaFoldDB" id="A0A921TE47"/>
<dbReference type="InterPro" id="IPR056412">
    <property type="entry name" value="Ig_CycH"/>
</dbReference>
<dbReference type="PROSITE" id="PS50005">
    <property type="entry name" value="TPR"/>
    <property type="match status" value="1"/>
</dbReference>
<dbReference type="GO" id="GO:0017004">
    <property type="term" value="P:cytochrome complex assembly"/>
    <property type="evidence" value="ECO:0007669"/>
    <property type="project" value="UniProtKB-KW"/>
</dbReference>
<evidence type="ECO:0000259" key="6">
    <source>
        <dbReference type="Pfam" id="PF23892"/>
    </source>
</evidence>
<dbReference type="PANTHER" id="PTHR47870">
    <property type="entry name" value="CYTOCHROME C-TYPE BIOGENESIS PROTEIN CCMH"/>
    <property type="match status" value="1"/>
</dbReference>
<evidence type="ECO:0000256" key="3">
    <source>
        <dbReference type="ARBA" id="ARBA00022803"/>
    </source>
</evidence>
<dbReference type="PANTHER" id="PTHR47870:SF1">
    <property type="entry name" value="CYTOCHROME C-TYPE BIOGENESIS PROTEIN CCMH"/>
    <property type="match status" value="1"/>
</dbReference>
<feature type="transmembrane region" description="Helical" evidence="5">
    <location>
        <begin position="35"/>
        <end position="53"/>
    </location>
</feature>
<feature type="domain" description="Cytochrome c-type biogenesis protein H TPR" evidence="7">
    <location>
        <begin position="77"/>
        <end position="196"/>
    </location>
</feature>
<dbReference type="InterPro" id="IPR011990">
    <property type="entry name" value="TPR-like_helical_dom_sf"/>
</dbReference>
<evidence type="ECO:0000313" key="9">
    <source>
        <dbReference type="Proteomes" id="UP000717981"/>
    </source>
</evidence>
<evidence type="ECO:0000256" key="2">
    <source>
        <dbReference type="ARBA" id="ARBA00022748"/>
    </source>
</evidence>
<proteinExistence type="predicted"/>
<keyword evidence="2" id="KW-0201">Cytochrome c-type biogenesis</keyword>
<evidence type="ECO:0000259" key="7">
    <source>
        <dbReference type="Pfam" id="PF23914"/>
    </source>
</evidence>
<keyword evidence="5" id="KW-0472">Membrane</keyword>
<reference evidence="8" key="1">
    <citation type="submission" date="2017-10" db="EMBL/GenBank/DDBJ databases">
        <title>Whole genome sequencing of members of genus Pseudoxanthomonas.</title>
        <authorList>
            <person name="Kumar S."/>
            <person name="Bansal K."/>
            <person name="Kaur A."/>
            <person name="Patil P."/>
            <person name="Sharma S."/>
            <person name="Patil P.B."/>
        </authorList>
    </citation>
    <scope>NUCLEOTIDE SEQUENCE</scope>
    <source>
        <strain evidence="8">DSM 22914</strain>
    </source>
</reference>
<name>A0A921TE47_9GAMM</name>
<keyword evidence="3 4" id="KW-0802">TPR repeat</keyword>
<dbReference type="EMBL" id="PDWK01000025">
    <property type="protein sequence ID" value="KAF1689204.1"/>
    <property type="molecule type" value="Genomic_DNA"/>
</dbReference>
<sequence length="337" mass="35470">MSDATLPFVIVAALLSVAVLGRVLWPVWRGPRWPLGAAVASLSVVVLGLYVLVGTPQALRAPAAAEAPRTLQEAVARLEEELQRNPDAAEGWALLGRSRAALGDQAGARDAYARAVALAPDEPGLLVDAAEARALADPERRFDEQALAWLRRALELQPGHQRATWFLGGAQRQAGRAAEAAATWEPLLATVDAATARSLREQIDAARADAGLPPLQAEAAPATALRVRLMVPADLAARTGAREDAAVFVIARIPGGPPMPVAVERHPLRGLPAEVVLDDRDSPMPTQKLSALGEVEVLARLSLGGSAGRGEGDIESPPVRVRLPAQAPVELRLDAAR</sequence>
<evidence type="ECO:0000256" key="1">
    <source>
        <dbReference type="ARBA" id="ARBA00022737"/>
    </source>
</evidence>
<keyword evidence="9" id="KW-1185">Reference proteome</keyword>
<feature type="repeat" description="TPR" evidence="4">
    <location>
        <begin position="89"/>
        <end position="122"/>
    </location>
</feature>